<dbReference type="GO" id="GO:0003723">
    <property type="term" value="F:RNA binding"/>
    <property type="evidence" value="ECO:0007669"/>
    <property type="project" value="UniProtKB-KW"/>
</dbReference>
<dbReference type="SUPFAM" id="SSF56672">
    <property type="entry name" value="DNA/RNA polymerases"/>
    <property type="match status" value="1"/>
</dbReference>
<reference evidence="5" key="2">
    <citation type="submission" date="2015-01" db="EMBL/GenBank/DDBJ databases">
        <title>Evolutionary Origins and Diversification of the Mycorrhizal Mutualists.</title>
        <authorList>
            <consortium name="DOE Joint Genome Institute"/>
            <consortium name="Mycorrhizal Genomics Consortium"/>
            <person name="Kohler A."/>
            <person name="Kuo A."/>
            <person name="Nagy L.G."/>
            <person name="Floudas D."/>
            <person name="Copeland A."/>
            <person name="Barry K.W."/>
            <person name="Cichocki N."/>
            <person name="Veneault-Fourrey C."/>
            <person name="LaButti K."/>
            <person name="Lindquist E.A."/>
            <person name="Lipzen A."/>
            <person name="Lundell T."/>
            <person name="Morin E."/>
            <person name="Murat C."/>
            <person name="Riley R."/>
            <person name="Ohm R."/>
            <person name="Sun H."/>
            <person name="Tunlid A."/>
            <person name="Henrissat B."/>
            <person name="Grigoriev I.V."/>
            <person name="Hibbett D.S."/>
            <person name="Martin F."/>
        </authorList>
    </citation>
    <scope>NUCLEOTIDE SEQUENCE [LARGE SCALE GENOMIC DNA]</scope>
    <source>
        <strain evidence="5">441</strain>
    </source>
</reference>
<protein>
    <recommendedName>
        <fullName evidence="3">Integrase catalytic domain-containing protein</fullName>
    </recommendedName>
</protein>
<feature type="compositionally biased region" description="Low complexity" evidence="2">
    <location>
        <begin position="941"/>
        <end position="950"/>
    </location>
</feature>
<dbReference type="InterPro" id="IPR036397">
    <property type="entry name" value="RNaseH_sf"/>
</dbReference>
<reference evidence="4 5" key="1">
    <citation type="submission" date="2014-04" db="EMBL/GenBank/DDBJ databases">
        <authorList>
            <consortium name="DOE Joint Genome Institute"/>
            <person name="Kuo A."/>
            <person name="Kohler A."/>
            <person name="Costa M.D."/>
            <person name="Nagy L.G."/>
            <person name="Floudas D."/>
            <person name="Copeland A."/>
            <person name="Barry K.W."/>
            <person name="Cichocki N."/>
            <person name="Veneault-Fourrey C."/>
            <person name="LaButti K."/>
            <person name="Lindquist E.A."/>
            <person name="Lipzen A."/>
            <person name="Lundell T."/>
            <person name="Morin E."/>
            <person name="Murat C."/>
            <person name="Sun H."/>
            <person name="Tunlid A."/>
            <person name="Henrissat B."/>
            <person name="Grigoriev I.V."/>
            <person name="Hibbett D.S."/>
            <person name="Martin F."/>
            <person name="Nordberg H.P."/>
            <person name="Cantor M.N."/>
            <person name="Hua S.X."/>
        </authorList>
    </citation>
    <scope>NUCLEOTIDE SEQUENCE [LARGE SCALE GENOMIC DNA]</scope>
    <source>
        <strain evidence="4 5">441</strain>
    </source>
</reference>
<dbReference type="InterPro" id="IPR043502">
    <property type="entry name" value="DNA/RNA_pol_sf"/>
</dbReference>
<evidence type="ECO:0000313" key="4">
    <source>
        <dbReference type="EMBL" id="KIK14163.1"/>
    </source>
</evidence>
<dbReference type="PROSITE" id="PS50994">
    <property type="entry name" value="INTEGRASE"/>
    <property type="match status" value="1"/>
</dbReference>
<dbReference type="InterPro" id="IPR012337">
    <property type="entry name" value="RNaseH-like_sf"/>
</dbReference>
<dbReference type="GO" id="GO:0005634">
    <property type="term" value="C:nucleus"/>
    <property type="evidence" value="ECO:0007669"/>
    <property type="project" value="UniProtKB-ARBA"/>
</dbReference>
<keyword evidence="5" id="KW-1185">Reference proteome</keyword>
<dbReference type="PANTHER" id="PTHR11439">
    <property type="entry name" value="GAG-POL-RELATED RETROTRANSPOSON"/>
    <property type="match status" value="1"/>
</dbReference>
<dbReference type="PANTHER" id="PTHR11439:SF440">
    <property type="entry name" value="INTEGRASE CATALYTIC DOMAIN-CONTAINING PROTEIN"/>
    <property type="match status" value="1"/>
</dbReference>
<dbReference type="CDD" id="cd09272">
    <property type="entry name" value="RNase_HI_RT_Ty1"/>
    <property type="match status" value="1"/>
</dbReference>
<evidence type="ECO:0000259" key="3">
    <source>
        <dbReference type="PROSITE" id="PS50994"/>
    </source>
</evidence>
<dbReference type="InterPro" id="IPR001584">
    <property type="entry name" value="Integrase_cat-core"/>
</dbReference>
<dbReference type="Pfam" id="PF07727">
    <property type="entry name" value="RVT_2"/>
    <property type="match status" value="1"/>
</dbReference>
<evidence type="ECO:0000313" key="5">
    <source>
        <dbReference type="Proteomes" id="UP000054018"/>
    </source>
</evidence>
<feature type="domain" description="Integrase catalytic" evidence="3">
    <location>
        <begin position="1"/>
        <end position="80"/>
    </location>
</feature>
<dbReference type="Pfam" id="PF20414">
    <property type="entry name" value="DUF6698"/>
    <property type="match status" value="2"/>
</dbReference>
<dbReference type="STRING" id="765257.A0A0C9Z2B4"/>
<dbReference type="Pfam" id="PF25597">
    <property type="entry name" value="SH3_retrovirus"/>
    <property type="match status" value="1"/>
</dbReference>
<feature type="compositionally biased region" description="Basic and acidic residues" evidence="2">
    <location>
        <begin position="911"/>
        <end position="921"/>
    </location>
</feature>
<dbReference type="EMBL" id="KN833952">
    <property type="protein sequence ID" value="KIK14163.1"/>
    <property type="molecule type" value="Genomic_DNA"/>
</dbReference>
<keyword evidence="1" id="KW-0694">RNA-binding</keyword>
<dbReference type="Gene3D" id="3.30.420.10">
    <property type="entry name" value="Ribonuclease H-like superfamily/Ribonuclease H"/>
    <property type="match status" value="1"/>
</dbReference>
<feature type="region of interest" description="Disordered" evidence="2">
    <location>
        <begin position="838"/>
        <end position="956"/>
    </location>
</feature>
<sequence length="1439" mass="161279">MQEAGVEHRRSVAYAHQQNGKAERGIRTIEGRALATLNQAGLSAGYFGEAVLTVGYLWNLTGTRILPDSKTPFEMLYGYKPDMSHLRVFGSRCFSRIPPERRTKNGPHSLQALFMGYPDGIKGWRLRDCVTGAFFNSRDVIFDEESVMRPRDLSLGLRSPQVTVAGSPTPSTSLVPSTVSQRVEVAPDEPRRSTRARVLTEKGKALADEVQRMKDRFTRARIPTNLPDTSEGVNDDSSGEGVIVAGEANEEVDEVFPEHQVNLIITEQSHLSIRSDKRRDPSQSGYDMSIPPATYEEAMKCSDCAGWKEAMDKELRTMKEMGVWRLVEPPAGRKLVGNRWVFEFKPVDLKGGSKYKARLVAQGFSQVPGVDFHQTYAPVARQASVKLLVALAAQNDWELDSFDAKRAFLHGKLTEEIYMKQPRGFEQYNEAGVLLACLLLCSLYGLKQAAFDWYVTLCSLLEELGFSRSDVDLAVFFFDKTGKDGRRIICVIVWHVDDGLGGCNCRYFLNWVKGRIGERFGISDLGPVSLYLGIEIERRRETREVWIHQESYIDHICEEYGLGDANPVSLPMDPNQPFGRDTDVYPDVADLEHAYRKIVGELTYLATCSRPDIAQAVQRLAQQCASAEPRHFAAARRLIRYLKGTKSLRVHYGNPNVNHAPHAYSDSDWATCPADRVSVTGFVWFFYGGPVAHASKKQHTLALSSTEAEYMALAACVQEGLWLQSMLRSLRQTFSLPFIIHADNTGALSLSSNPLNHPRTKHIDVRYHFLREHVTKGEFSPSWIPTRQNVADLLTKPLACVSFQGHRTGLSLTLTLQRRHLSRSRDAYIYGGQDLHTDSVDTKYEQPTSSRKRKVKVTPSSRKLKIITANDSGNEPPLSLANEVRGKQPAEPASVPGQTRSNNHETSLSEEPDRLSTERDPQPSAGPRNELPSIEQQKQPVSVNSSTSSSQRLRSHEYWGRRNLASKIFKAVDRSKKSRDRIATPRDQCPRCEMDSPAFDMYCNLNEVIQISPALEAEDTRSGTGDPDDEHARRAREKVLRKVTPEKCKCYQLVYDYLKEQAPYFVDLIKQKRSGETELLMREMQQVIGRTRSDDASHLRSIISSHAVPHPDKKLVDPPVGAKGSKGRLGFNHPELARLLCPTRSLRGLLEDSAEVKKQLQNGGILVTAQKWPAVLKHKKLTTSHTPQYIICSQDKFTEIDGQFSFPEFYYRIIDFIINNEDEAWVEELTSHYNKLLFNDVRGSASNGVNINNEDDNLAVMRRQIAARLAKTHRSVYHSLARSSFPASDSRDSQGPPASAERPSIPSQSSQMPNPSPWPSVPSTLRPVTFERLTVANRRGSAEHPPLQRQLRGNLVHLPSSQATGFTDRTPRPKRKRSVAFSAADEQTSPLTDCDALGGNKGRDRCFTEGCAATTVPEKAKFSVVRRFPCLSQEMALGS</sequence>
<accession>A0A0C9Z2B4</accession>
<feature type="compositionally biased region" description="Polar residues" evidence="2">
    <location>
        <begin position="896"/>
        <end position="906"/>
    </location>
</feature>
<feature type="region of interest" description="Disordered" evidence="2">
    <location>
        <begin position="1015"/>
        <end position="1034"/>
    </location>
</feature>
<dbReference type="Proteomes" id="UP000054018">
    <property type="component" value="Unassembled WGS sequence"/>
</dbReference>
<dbReference type="SUPFAM" id="SSF53098">
    <property type="entry name" value="Ribonuclease H-like"/>
    <property type="match status" value="1"/>
</dbReference>
<dbReference type="InterPro" id="IPR057670">
    <property type="entry name" value="SH3_retrovirus"/>
</dbReference>
<gene>
    <name evidence="4" type="ORF">PISMIDRAFT_17497</name>
</gene>
<dbReference type="GO" id="GO:0015074">
    <property type="term" value="P:DNA integration"/>
    <property type="evidence" value="ECO:0007669"/>
    <property type="project" value="InterPro"/>
</dbReference>
<dbReference type="InterPro" id="IPR013103">
    <property type="entry name" value="RVT_2"/>
</dbReference>
<organism evidence="4 5">
    <name type="scientific">Pisolithus microcarpus 441</name>
    <dbReference type="NCBI Taxonomy" id="765257"/>
    <lineage>
        <taxon>Eukaryota</taxon>
        <taxon>Fungi</taxon>
        <taxon>Dikarya</taxon>
        <taxon>Basidiomycota</taxon>
        <taxon>Agaricomycotina</taxon>
        <taxon>Agaricomycetes</taxon>
        <taxon>Agaricomycetidae</taxon>
        <taxon>Boletales</taxon>
        <taxon>Sclerodermatineae</taxon>
        <taxon>Pisolithaceae</taxon>
        <taxon>Pisolithus</taxon>
    </lineage>
</organism>
<proteinExistence type="predicted"/>
<evidence type="ECO:0000256" key="2">
    <source>
        <dbReference type="SAM" id="MobiDB-lite"/>
    </source>
</evidence>
<evidence type="ECO:0000256" key="1">
    <source>
        <dbReference type="ARBA" id="ARBA00022884"/>
    </source>
</evidence>
<name>A0A0C9Z2B4_9AGAM</name>
<dbReference type="OrthoDB" id="2685291at2759"/>
<feature type="region of interest" description="Disordered" evidence="2">
    <location>
        <begin position="1281"/>
        <end position="1325"/>
    </location>
</feature>
<feature type="compositionally biased region" description="Low complexity" evidence="2">
    <location>
        <begin position="1303"/>
        <end position="1313"/>
    </location>
</feature>
<dbReference type="InterPro" id="IPR046521">
    <property type="entry name" value="DUF6698"/>
</dbReference>
<dbReference type="HOGENOM" id="CLU_251954_0_0_1"/>
<feature type="region of interest" description="Disordered" evidence="2">
    <location>
        <begin position="1338"/>
        <end position="1374"/>
    </location>
</feature>